<name>A0AA88TKN9_9TELE</name>
<dbReference type="AlphaFoldDB" id="A0AA88TKN9"/>
<evidence type="ECO:0000313" key="1">
    <source>
        <dbReference type="EMBL" id="KAK2894378.1"/>
    </source>
</evidence>
<sequence>MQSNATRLLRDVTAAVNRSGRARDSSAASKRSDIFISFHFLFIHRPDSDCLISNPQQLDARNKPELKAAEEKQTLVCDIRWL</sequence>
<accession>A0AA88TKN9</accession>
<dbReference type="EMBL" id="JAUYZG010000011">
    <property type="protein sequence ID" value="KAK2894378.1"/>
    <property type="molecule type" value="Genomic_DNA"/>
</dbReference>
<reference evidence="1" key="1">
    <citation type="submission" date="2023-08" db="EMBL/GenBank/DDBJ databases">
        <title>Chromosome-level Genome Assembly of mud carp (Cirrhinus molitorella).</title>
        <authorList>
            <person name="Liu H."/>
        </authorList>
    </citation>
    <scope>NUCLEOTIDE SEQUENCE</scope>
    <source>
        <strain evidence="1">Prfri</strain>
        <tissue evidence="1">Muscle</tissue>
    </source>
</reference>
<comment type="caution">
    <text evidence="1">The sequence shown here is derived from an EMBL/GenBank/DDBJ whole genome shotgun (WGS) entry which is preliminary data.</text>
</comment>
<dbReference type="Proteomes" id="UP001187343">
    <property type="component" value="Unassembled WGS sequence"/>
</dbReference>
<proteinExistence type="predicted"/>
<organism evidence="1 2">
    <name type="scientific">Cirrhinus molitorella</name>
    <name type="common">mud carp</name>
    <dbReference type="NCBI Taxonomy" id="172907"/>
    <lineage>
        <taxon>Eukaryota</taxon>
        <taxon>Metazoa</taxon>
        <taxon>Chordata</taxon>
        <taxon>Craniata</taxon>
        <taxon>Vertebrata</taxon>
        <taxon>Euteleostomi</taxon>
        <taxon>Actinopterygii</taxon>
        <taxon>Neopterygii</taxon>
        <taxon>Teleostei</taxon>
        <taxon>Ostariophysi</taxon>
        <taxon>Cypriniformes</taxon>
        <taxon>Cyprinidae</taxon>
        <taxon>Labeoninae</taxon>
        <taxon>Labeonini</taxon>
        <taxon>Cirrhinus</taxon>
    </lineage>
</organism>
<protein>
    <submittedName>
        <fullName evidence="1">Uncharacterized protein</fullName>
    </submittedName>
</protein>
<keyword evidence="2" id="KW-1185">Reference proteome</keyword>
<gene>
    <name evidence="1" type="ORF">Q8A67_011607</name>
</gene>
<evidence type="ECO:0000313" key="2">
    <source>
        <dbReference type="Proteomes" id="UP001187343"/>
    </source>
</evidence>